<organism evidence="2 3">
    <name type="scientific">Gilvimarinus gilvus</name>
    <dbReference type="NCBI Taxonomy" id="3058038"/>
    <lineage>
        <taxon>Bacteria</taxon>
        <taxon>Pseudomonadati</taxon>
        <taxon>Pseudomonadota</taxon>
        <taxon>Gammaproteobacteria</taxon>
        <taxon>Cellvibrionales</taxon>
        <taxon>Cellvibrionaceae</taxon>
        <taxon>Gilvimarinus</taxon>
    </lineage>
</organism>
<dbReference type="InterPro" id="IPR018306">
    <property type="entry name" value="Phage_T5_Orf172_DNA-bd"/>
</dbReference>
<dbReference type="Proteomes" id="UP001273505">
    <property type="component" value="Unassembled WGS sequence"/>
</dbReference>
<reference evidence="2 3" key="1">
    <citation type="submission" date="2023-11" db="EMBL/GenBank/DDBJ databases">
        <title>Gilvimarinus fulvus sp. nov., isolated from the surface of Kelp.</title>
        <authorList>
            <person name="Sun Y.Y."/>
            <person name="Gong Y."/>
            <person name="Du Z.J."/>
        </authorList>
    </citation>
    <scope>NUCLEOTIDE SEQUENCE [LARGE SCALE GENOMIC DNA]</scope>
    <source>
        <strain evidence="2 3">SDUM040013</strain>
    </source>
</reference>
<feature type="domain" description="Bacteriophage T5 Orf172 DNA-binding" evidence="1">
    <location>
        <begin position="281"/>
        <end position="375"/>
    </location>
</feature>
<evidence type="ECO:0000259" key="1">
    <source>
        <dbReference type="SMART" id="SM00974"/>
    </source>
</evidence>
<keyword evidence="3" id="KW-1185">Reference proteome</keyword>
<protein>
    <submittedName>
        <fullName evidence="2">GIY-YIG nuclease family protein</fullName>
    </submittedName>
</protein>
<name>A0ABU4S284_9GAMM</name>
<dbReference type="EMBL" id="JAXAFO010000047">
    <property type="protein sequence ID" value="MDX6851294.1"/>
    <property type="molecule type" value="Genomic_DNA"/>
</dbReference>
<evidence type="ECO:0000313" key="3">
    <source>
        <dbReference type="Proteomes" id="UP001273505"/>
    </source>
</evidence>
<sequence>MGDSTGKKSNEDLLAELGVDTQPVKKAVRTPREERIIAGFEEIQRFVDEHGRAPQHGEENNIFERLYAARLDCIRKQEECRQLVVELDHQNLLADGIAQPPADYKSDDEILADLGVDTPKEGDVTFLKHVKPRAEVRAAEEIANRTPCADFEAFKPLFDAVQSDLESGLREAKLLSKNAKVNQGDWFILQGQKVYVAEVSDERTYGFDGNDYRLRVVYDNSTESDLLLRSLQRALDKDEAGRRIIELSAGPLFDDVVADDDQASGTIYVLRSKSDLPVITERRDLIHKIGVTGGKVEKRIANAKQDATYLLSDVDVVATYNLANINRTKLEKLLHRFFEEARLDIKIKDRFGNPVTPREWFLVPIFIIDEVVDKIRAGTLANYSYDVQSAALVERGMD</sequence>
<proteinExistence type="predicted"/>
<gene>
    <name evidence="2" type="ORF">SCD92_18090</name>
</gene>
<dbReference type="Pfam" id="PF13455">
    <property type="entry name" value="MUG113"/>
    <property type="match status" value="1"/>
</dbReference>
<accession>A0ABU4S284</accession>
<comment type="caution">
    <text evidence="2">The sequence shown here is derived from an EMBL/GenBank/DDBJ whole genome shotgun (WGS) entry which is preliminary data.</text>
</comment>
<evidence type="ECO:0000313" key="2">
    <source>
        <dbReference type="EMBL" id="MDX6851294.1"/>
    </source>
</evidence>
<dbReference type="SMART" id="SM00974">
    <property type="entry name" value="T5orf172"/>
    <property type="match status" value="1"/>
</dbReference>
<dbReference type="RefSeq" id="WP_302721140.1">
    <property type="nucleotide sequence ID" value="NZ_JAULRU010000256.1"/>
</dbReference>